<keyword evidence="3" id="KW-1185">Reference proteome</keyword>
<evidence type="ECO:0000313" key="3">
    <source>
        <dbReference type="Proteomes" id="UP000008068"/>
    </source>
</evidence>
<gene>
    <name evidence="2" type="ORF">CAEBREN_03227</name>
</gene>
<organism evidence="3">
    <name type="scientific">Caenorhabditis brenneri</name>
    <name type="common">Nematode worm</name>
    <dbReference type="NCBI Taxonomy" id="135651"/>
    <lineage>
        <taxon>Eukaryota</taxon>
        <taxon>Metazoa</taxon>
        <taxon>Ecdysozoa</taxon>
        <taxon>Nematoda</taxon>
        <taxon>Chromadorea</taxon>
        <taxon>Rhabditida</taxon>
        <taxon>Rhabditina</taxon>
        <taxon>Rhabditomorpha</taxon>
        <taxon>Rhabditoidea</taxon>
        <taxon>Rhabditidae</taxon>
        <taxon>Peloderinae</taxon>
        <taxon>Caenorhabditis</taxon>
    </lineage>
</organism>
<sequence>MTEVFNCPTNTKRSNQAAKSVLKSIDRLTS</sequence>
<dbReference type="AlphaFoldDB" id="G0NNU2"/>
<evidence type="ECO:0000313" key="2">
    <source>
        <dbReference type="EMBL" id="EGT34939.1"/>
    </source>
</evidence>
<feature type="compositionally biased region" description="Polar residues" evidence="1">
    <location>
        <begin position="7"/>
        <end position="18"/>
    </location>
</feature>
<dbReference type="EMBL" id="GL379916">
    <property type="protein sequence ID" value="EGT34939.1"/>
    <property type="molecule type" value="Genomic_DNA"/>
</dbReference>
<protein>
    <submittedName>
        <fullName evidence="2">Uncharacterized protein</fullName>
    </submittedName>
</protein>
<reference evidence="3" key="1">
    <citation type="submission" date="2011-07" db="EMBL/GenBank/DDBJ databases">
        <authorList>
            <consortium name="Caenorhabditis brenneri Sequencing and Analysis Consortium"/>
            <person name="Wilson R.K."/>
        </authorList>
    </citation>
    <scope>NUCLEOTIDE SEQUENCE [LARGE SCALE GENOMIC DNA]</scope>
    <source>
        <strain evidence="3">PB2801</strain>
    </source>
</reference>
<dbReference type="InParanoid" id="G0NNU2"/>
<evidence type="ECO:0000256" key="1">
    <source>
        <dbReference type="SAM" id="MobiDB-lite"/>
    </source>
</evidence>
<accession>G0NNU2</accession>
<feature type="region of interest" description="Disordered" evidence="1">
    <location>
        <begin position="1"/>
        <end position="30"/>
    </location>
</feature>
<proteinExistence type="predicted"/>
<name>G0NNU2_CAEBE</name>
<dbReference type="HOGENOM" id="CLU_3406682_0_0_1"/>
<dbReference type="Proteomes" id="UP000008068">
    <property type="component" value="Unassembled WGS sequence"/>
</dbReference>